<name>A0ABM9A9Q7_9VIBR</name>
<protein>
    <recommendedName>
        <fullName evidence="4">Phage protein</fullName>
    </recommendedName>
</protein>
<evidence type="ECO:0000313" key="3">
    <source>
        <dbReference type="Proteomes" id="UP000838748"/>
    </source>
</evidence>
<dbReference type="Proteomes" id="UP000838748">
    <property type="component" value="Unassembled WGS sequence"/>
</dbReference>
<dbReference type="EMBL" id="CAKLDM010000004">
    <property type="protein sequence ID" value="CAH0543169.1"/>
    <property type="molecule type" value="Genomic_DNA"/>
</dbReference>
<gene>
    <name evidence="2" type="ORF">VMF7928_04437</name>
</gene>
<evidence type="ECO:0008006" key="4">
    <source>
        <dbReference type="Google" id="ProtNLM"/>
    </source>
</evidence>
<keyword evidence="3" id="KW-1185">Reference proteome</keyword>
<feature type="compositionally biased region" description="Basic and acidic residues" evidence="1">
    <location>
        <begin position="89"/>
        <end position="106"/>
    </location>
</feature>
<proteinExistence type="predicted"/>
<comment type="caution">
    <text evidence="2">The sequence shown here is derived from an EMBL/GenBank/DDBJ whole genome shotgun (WGS) entry which is preliminary data.</text>
</comment>
<organism evidence="2 3">
    <name type="scientific">Vibrio marisflavi CECT 7928</name>
    <dbReference type="NCBI Taxonomy" id="634439"/>
    <lineage>
        <taxon>Bacteria</taxon>
        <taxon>Pseudomonadati</taxon>
        <taxon>Pseudomonadota</taxon>
        <taxon>Gammaproteobacteria</taxon>
        <taxon>Vibrionales</taxon>
        <taxon>Vibrionaceae</taxon>
        <taxon>Vibrio</taxon>
    </lineage>
</organism>
<reference evidence="2" key="1">
    <citation type="submission" date="2021-11" db="EMBL/GenBank/DDBJ databases">
        <authorList>
            <person name="Rodrigo-Torres L."/>
            <person name="Arahal R. D."/>
            <person name="Lucena T."/>
        </authorList>
    </citation>
    <scope>NUCLEOTIDE SEQUENCE</scope>
    <source>
        <strain evidence="2">CECT 7928</strain>
    </source>
</reference>
<accession>A0ABM9A9Q7</accession>
<sequence length="106" mass="12114">MYLTYEDIKLQRETKLPTKLKKVRVTAGGLIAIKHTSALDDSFKIIDGYNDQRNSLYDGIDPIESTLELNGHLYDEAVVELHRKKAKEKKGTNEAKIRPENEDLVN</sequence>
<evidence type="ECO:0000313" key="2">
    <source>
        <dbReference type="EMBL" id="CAH0543169.1"/>
    </source>
</evidence>
<evidence type="ECO:0000256" key="1">
    <source>
        <dbReference type="SAM" id="MobiDB-lite"/>
    </source>
</evidence>
<feature type="region of interest" description="Disordered" evidence="1">
    <location>
        <begin position="85"/>
        <end position="106"/>
    </location>
</feature>